<dbReference type="eggNOG" id="COG1633">
    <property type="taxonomic scope" value="Bacteria"/>
</dbReference>
<dbReference type="Proteomes" id="UP000002588">
    <property type="component" value="Chromosome"/>
</dbReference>
<dbReference type="AlphaFoldDB" id="A1K692"/>
<reference evidence="2 3" key="1">
    <citation type="journal article" date="2006" name="Nat. Biotechnol.">
        <title>Complete genome of the mutualistic, N2-fixing grass endophyte Azoarcus sp. strain BH72.</title>
        <authorList>
            <person name="Krause A."/>
            <person name="Ramakumar A."/>
            <person name="Bartels D."/>
            <person name="Battistoni F."/>
            <person name="Bekel T."/>
            <person name="Boch J."/>
            <person name="Boehm M."/>
            <person name="Friedrich F."/>
            <person name="Hurek T."/>
            <person name="Krause L."/>
            <person name="Linke B."/>
            <person name="McHardy A.C."/>
            <person name="Sarkar A."/>
            <person name="Schneiker S."/>
            <person name="Syed A.A."/>
            <person name="Thauer R."/>
            <person name="Vorhoelter F.-J."/>
            <person name="Weidner S."/>
            <person name="Puehler A."/>
            <person name="Reinhold-Hurek B."/>
            <person name="Kaiser O."/>
            <person name="Goesmann A."/>
        </authorList>
    </citation>
    <scope>NUCLEOTIDE SEQUENCE [LARGE SCALE GENOMIC DNA]</scope>
    <source>
        <strain evidence="2 3">BH72</strain>
    </source>
</reference>
<evidence type="ECO:0000313" key="2">
    <source>
        <dbReference type="EMBL" id="CAL94347.1"/>
    </source>
</evidence>
<dbReference type="EMBL" id="AM406670">
    <property type="protein sequence ID" value="CAL94347.1"/>
    <property type="molecule type" value="Genomic_DNA"/>
</dbReference>
<keyword evidence="3" id="KW-1185">Reference proteome</keyword>
<proteinExistence type="predicted"/>
<dbReference type="HOGENOM" id="CLU_1102280_0_0_4"/>
<gene>
    <name evidence="2" type="ordered locus">azo1730</name>
</gene>
<dbReference type="STRING" id="62928.azo1730"/>
<protein>
    <recommendedName>
        <fullName evidence="1">Ferritin/DPS domain-containing protein</fullName>
    </recommendedName>
</protein>
<dbReference type="SUPFAM" id="SSF47240">
    <property type="entry name" value="Ferritin-like"/>
    <property type="match status" value="1"/>
</dbReference>
<dbReference type="RefSeq" id="WP_011765463.1">
    <property type="nucleotide sequence ID" value="NC_008702.1"/>
</dbReference>
<dbReference type="Gene3D" id="1.20.1260.10">
    <property type="match status" value="1"/>
</dbReference>
<dbReference type="GO" id="GO:0008199">
    <property type="term" value="F:ferric iron binding"/>
    <property type="evidence" value="ECO:0007669"/>
    <property type="project" value="InterPro"/>
</dbReference>
<name>A1K692_AZOSB</name>
<evidence type="ECO:0000259" key="1">
    <source>
        <dbReference type="Pfam" id="PF00210"/>
    </source>
</evidence>
<dbReference type="InterPro" id="IPR012347">
    <property type="entry name" value="Ferritin-like"/>
</dbReference>
<sequence>MPTYLETGFNRTGAQTSPLALHSMQSYADLQTPTAPPTAEGEPDGKALAPLRSTYVLDADRVGSVPMPGTLTGAFTTAASRLTGMRPEVLVDKLGERLAFERSGVRLYQALIDKTEALASTSMQLPFSAEALRHLRDEELEHMHIVASALDSLGADSSAQTPSADVAGVASSGVMQVLTDPRTTMSQCLEALLSAELLDEACWSLLIRLAEEAGQDVLIPHFQRALRHEEEHLVRVRGWLETLMLNELG</sequence>
<evidence type="ECO:0000313" key="3">
    <source>
        <dbReference type="Proteomes" id="UP000002588"/>
    </source>
</evidence>
<dbReference type="KEGG" id="azo:azo1730"/>
<feature type="domain" description="Ferritin/DPS" evidence="1">
    <location>
        <begin position="124"/>
        <end position="243"/>
    </location>
</feature>
<accession>A1K692</accession>
<dbReference type="InterPro" id="IPR009078">
    <property type="entry name" value="Ferritin-like_SF"/>
</dbReference>
<dbReference type="Pfam" id="PF00210">
    <property type="entry name" value="Ferritin"/>
    <property type="match status" value="1"/>
</dbReference>
<dbReference type="InterPro" id="IPR008331">
    <property type="entry name" value="Ferritin_DPS_dom"/>
</dbReference>
<organism evidence="2 3">
    <name type="scientific">Azoarcus sp. (strain BH72)</name>
    <dbReference type="NCBI Taxonomy" id="418699"/>
    <lineage>
        <taxon>Bacteria</taxon>
        <taxon>Pseudomonadati</taxon>
        <taxon>Pseudomonadota</taxon>
        <taxon>Betaproteobacteria</taxon>
        <taxon>Rhodocyclales</taxon>
        <taxon>Zoogloeaceae</taxon>
        <taxon>Azoarcus</taxon>
    </lineage>
</organism>